<dbReference type="EMBL" id="BAABIE010000002">
    <property type="protein sequence ID" value="GAA4740998.1"/>
    <property type="molecule type" value="Genomic_DNA"/>
</dbReference>
<keyword evidence="2" id="KW-0472">Membrane</keyword>
<dbReference type="Proteomes" id="UP001500822">
    <property type="component" value="Unassembled WGS sequence"/>
</dbReference>
<sequence>MTNPSTSVLNDLRSQIVEEFTARRAQDRASADRGIFIWTRDKLPSALRMQIHDAIEHVHGGEVPMQFHATSDLPDNAWFRITFVGELDHPATQTWRGPTDPAWDREARVLSITTLGTPGSFDTVIMPTAGETEWQPVPSPGRHQHSYLQYQLTPTIPEGTDHRLRLRRSAQAGRLQITAEGRDLGGPDGSADYLLPDRAIVHIEIDDGQQHRTIALSMVPIRDFQLPPGTMSPLQQEYIDIDFPGIGQVTVRSPEISGGTLKQFAVPDDDLKTNVFLAAVLSAEGRSIDGSRWHVKLYRTATKAHTAALTDLLGRQIAHLAAAGSEFLPMVHLAGAIDPHSDDSSPRGAGVAQPPLYDQGLSRWFGIAPSGDLSAFTAVASRHLTTIPWHQDSGRGLVIHTATRYAGLAAALDLLHSTGSVHGDLKADNVCVRPDLPGQPFVLIDSDAVALIKQSQDYLRGTLFTCSPNFRRGAPDADPHLLRTNERYSFVLLVLRTLLDAQEFSRLAPDRTGARPIEDLQFVVDTLTHRWSPAASHQIDVIRYGLDERVWRDDDASLAHWLTNLVAQPPAPHRPPTSPPTTAPTDVRAAQHAPPPAQLLAQQLKPEFRTLADGLLQKTRGANRGQLQRIVLDELTKQTQNLTYDSWRKHYYRYATAIIVTAIIVLIAYTAGVFLI</sequence>
<proteinExistence type="predicted"/>
<organism evidence="3 4">
    <name type="scientific">Gordonia alkaliphila</name>
    <dbReference type="NCBI Taxonomy" id="1053547"/>
    <lineage>
        <taxon>Bacteria</taxon>
        <taxon>Bacillati</taxon>
        <taxon>Actinomycetota</taxon>
        <taxon>Actinomycetes</taxon>
        <taxon>Mycobacteriales</taxon>
        <taxon>Gordoniaceae</taxon>
        <taxon>Gordonia</taxon>
    </lineage>
</organism>
<evidence type="ECO:0000313" key="3">
    <source>
        <dbReference type="EMBL" id="GAA4740998.1"/>
    </source>
</evidence>
<evidence type="ECO:0000256" key="1">
    <source>
        <dbReference type="SAM" id="MobiDB-lite"/>
    </source>
</evidence>
<dbReference type="SUPFAM" id="SSF56112">
    <property type="entry name" value="Protein kinase-like (PK-like)"/>
    <property type="match status" value="1"/>
</dbReference>
<keyword evidence="2" id="KW-0812">Transmembrane</keyword>
<evidence type="ECO:0000313" key="4">
    <source>
        <dbReference type="Proteomes" id="UP001500822"/>
    </source>
</evidence>
<feature type="transmembrane region" description="Helical" evidence="2">
    <location>
        <begin position="651"/>
        <end position="675"/>
    </location>
</feature>
<evidence type="ECO:0000256" key="2">
    <source>
        <dbReference type="SAM" id="Phobius"/>
    </source>
</evidence>
<keyword evidence="2" id="KW-1133">Transmembrane helix</keyword>
<feature type="region of interest" description="Disordered" evidence="1">
    <location>
        <begin position="567"/>
        <end position="593"/>
    </location>
</feature>
<comment type="caution">
    <text evidence="3">The sequence shown here is derived from an EMBL/GenBank/DDBJ whole genome shotgun (WGS) entry which is preliminary data.</text>
</comment>
<evidence type="ECO:0008006" key="5">
    <source>
        <dbReference type="Google" id="ProtNLM"/>
    </source>
</evidence>
<keyword evidence="4" id="KW-1185">Reference proteome</keyword>
<dbReference type="RefSeq" id="WP_345312415.1">
    <property type="nucleotide sequence ID" value="NZ_BAABIE010000002.1"/>
</dbReference>
<accession>A0ABP8YVP9</accession>
<dbReference type="Gene3D" id="1.10.510.10">
    <property type="entry name" value="Transferase(Phosphotransferase) domain 1"/>
    <property type="match status" value="1"/>
</dbReference>
<protein>
    <recommendedName>
        <fullName evidence="5">Protein kinase domain-containing protein</fullName>
    </recommendedName>
</protein>
<gene>
    <name evidence="3" type="ORF">GCM10023217_06520</name>
</gene>
<feature type="compositionally biased region" description="Pro residues" evidence="1">
    <location>
        <begin position="569"/>
        <end position="582"/>
    </location>
</feature>
<dbReference type="InterPro" id="IPR011009">
    <property type="entry name" value="Kinase-like_dom_sf"/>
</dbReference>
<reference evidence="4" key="1">
    <citation type="journal article" date="2019" name="Int. J. Syst. Evol. Microbiol.">
        <title>The Global Catalogue of Microorganisms (GCM) 10K type strain sequencing project: providing services to taxonomists for standard genome sequencing and annotation.</title>
        <authorList>
            <consortium name="The Broad Institute Genomics Platform"/>
            <consortium name="The Broad Institute Genome Sequencing Center for Infectious Disease"/>
            <person name="Wu L."/>
            <person name="Ma J."/>
        </authorList>
    </citation>
    <scope>NUCLEOTIDE SEQUENCE [LARGE SCALE GENOMIC DNA]</scope>
    <source>
        <strain evidence="4">JCM 18077</strain>
    </source>
</reference>
<name>A0ABP8YVP9_9ACTN</name>